<protein>
    <recommendedName>
        <fullName evidence="5">Large ribosomal subunit protein bL25</fullName>
    </recommendedName>
    <alternativeName>
        <fullName evidence="5">General stress protein CTC</fullName>
    </alternativeName>
</protein>
<dbReference type="STRING" id="1121105.GCA_000421665_01746"/>
<dbReference type="Gene3D" id="2.40.240.10">
    <property type="entry name" value="Ribosomal Protein L25, Chain P"/>
    <property type="match status" value="1"/>
</dbReference>
<feature type="region of interest" description="Disordered" evidence="6">
    <location>
        <begin position="173"/>
        <end position="204"/>
    </location>
</feature>
<feature type="compositionally biased region" description="Acidic residues" evidence="6">
    <location>
        <begin position="179"/>
        <end position="204"/>
    </location>
</feature>
<dbReference type="NCBIfam" id="TIGR00731">
    <property type="entry name" value="bL25_bact_ctc"/>
    <property type="match status" value="1"/>
</dbReference>
<dbReference type="SUPFAM" id="SSF50715">
    <property type="entry name" value="Ribosomal protein L25-like"/>
    <property type="match status" value="1"/>
</dbReference>
<reference evidence="9 10" key="1">
    <citation type="journal article" date="2018" name="Nat. Biotechnol.">
        <title>A standardized bacterial taxonomy based on genome phylogeny substantially revises the tree of life.</title>
        <authorList>
            <person name="Parks D.H."/>
            <person name="Chuvochina M."/>
            <person name="Waite D.W."/>
            <person name="Rinke C."/>
            <person name="Skarshewski A."/>
            <person name="Chaumeil P.A."/>
            <person name="Hugenholtz P."/>
        </authorList>
    </citation>
    <scope>NUCLEOTIDE SEQUENCE [LARGE SCALE GENOMIC DNA]</scope>
    <source>
        <strain evidence="9">UBA11306</strain>
    </source>
</reference>
<evidence type="ECO:0000259" key="8">
    <source>
        <dbReference type="Pfam" id="PF14693"/>
    </source>
</evidence>
<dbReference type="AlphaFoldDB" id="A0A3D4S388"/>
<dbReference type="Pfam" id="PF01386">
    <property type="entry name" value="Ribosomal_L25p"/>
    <property type="match status" value="1"/>
</dbReference>
<name>A0A3D4S388_9ENTE</name>
<dbReference type="HAMAP" id="MF_01334">
    <property type="entry name" value="Ribosomal_bL25_CTC"/>
    <property type="match status" value="1"/>
</dbReference>
<keyword evidence="1 5" id="KW-0699">rRNA-binding</keyword>
<evidence type="ECO:0000256" key="4">
    <source>
        <dbReference type="ARBA" id="ARBA00023274"/>
    </source>
</evidence>
<evidence type="ECO:0000256" key="3">
    <source>
        <dbReference type="ARBA" id="ARBA00022980"/>
    </source>
</evidence>
<sequence length="204" mass="21869">MGLKAELREKTGSGASTRDRNEGRLPAVIYGHGAEPQNVTLDSLEVGLLIRDQGENAVFDVDVNGKKQQVLLKGIQRSAIKRQLLSVDLQTIIAGEKITVNIPVVLEDGPSRTLGTVEQHLSEVEVKTTPNNIPSEFVLDTSSLEIGDNLTVADLTIPADIEVVTDPTYTVASVAAPQAEEEEETTAGDEVSEPEVIGEADEEE</sequence>
<organism evidence="9 10">
    <name type="scientific">Bavariicoccus seileri</name>
    <dbReference type="NCBI Taxonomy" id="549685"/>
    <lineage>
        <taxon>Bacteria</taxon>
        <taxon>Bacillati</taxon>
        <taxon>Bacillota</taxon>
        <taxon>Bacilli</taxon>
        <taxon>Lactobacillales</taxon>
        <taxon>Enterococcaceae</taxon>
        <taxon>Bavariicoccus</taxon>
    </lineage>
</organism>
<keyword evidence="2 5" id="KW-0694">RNA-binding</keyword>
<evidence type="ECO:0000259" key="7">
    <source>
        <dbReference type="Pfam" id="PF01386"/>
    </source>
</evidence>
<dbReference type="GO" id="GO:0003735">
    <property type="term" value="F:structural constituent of ribosome"/>
    <property type="evidence" value="ECO:0007669"/>
    <property type="project" value="InterPro"/>
</dbReference>
<dbReference type="PANTHER" id="PTHR33284:SF1">
    <property type="entry name" value="RIBOSOMAL PROTEIN L25_GLN-TRNA SYNTHETASE, ANTI-CODON-BINDING DOMAIN-CONTAINING PROTEIN"/>
    <property type="match status" value="1"/>
</dbReference>
<dbReference type="GO" id="GO:0008097">
    <property type="term" value="F:5S rRNA binding"/>
    <property type="evidence" value="ECO:0007669"/>
    <property type="project" value="InterPro"/>
</dbReference>
<dbReference type="Gene3D" id="2.170.120.20">
    <property type="entry name" value="Ribosomal protein L25, beta domain"/>
    <property type="match status" value="1"/>
</dbReference>
<evidence type="ECO:0000256" key="5">
    <source>
        <dbReference type="HAMAP-Rule" id="MF_01334"/>
    </source>
</evidence>
<proteinExistence type="inferred from homology"/>
<evidence type="ECO:0000313" key="10">
    <source>
        <dbReference type="Proteomes" id="UP000262195"/>
    </source>
</evidence>
<feature type="domain" description="Large ribosomal subunit protein bL25 beta" evidence="8">
    <location>
        <begin position="97"/>
        <end position="178"/>
    </location>
</feature>
<evidence type="ECO:0000256" key="6">
    <source>
        <dbReference type="SAM" id="MobiDB-lite"/>
    </source>
</evidence>
<feature type="domain" description="Large ribosomal subunit protein bL25 L25" evidence="7">
    <location>
        <begin position="3"/>
        <end position="89"/>
    </location>
</feature>
<comment type="similarity">
    <text evidence="5">Belongs to the bacterial ribosomal protein bL25 family. CTC subfamily.</text>
</comment>
<dbReference type="InterPro" id="IPR037121">
    <property type="entry name" value="Ribosomal_bL25_C"/>
</dbReference>
<dbReference type="InterPro" id="IPR011035">
    <property type="entry name" value="Ribosomal_bL25/Gln-tRNA_synth"/>
</dbReference>
<dbReference type="GO" id="GO:0022625">
    <property type="term" value="C:cytosolic large ribosomal subunit"/>
    <property type="evidence" value="ECO:0007669"/>
    <property type="project" value="TreeGrafter"/>
</dbReference>
<comment type="caution">
    <text evidence="9">The sequence shown here is derived from an EMBL/GenBank/DDBJ whole genome shotgun (WGS) entry which is preliminary data.</text>
</comment>
<dbReference type="CDD" id="cd00495">
    <property type="entry name" value="Ribosomal_L25_TL5_CTC"/>
    <property type="match status" value="1"/>
</dbReference>
<accession>A0A3D4S388</accession>
<dbReference type="InterPro" id="IPR020057">
    <property type="entry name" value="Ribosomal_bL25_b-dom"/>
</dbReference>
<keyword evidence="3 5" id="KW-0689">Ribosomal protein</keyword>
<feature type="region of interest" description="Disordered" evidence="6">
    <location>
        <begin position="1"/>
        <end position="23"/>
    </location>
</feature>
<keyword evidence="4 5" id="KW-0687">Ribonucleoprotein</keyword>
<gene>
    <name evidence="5" type="primary">rplY</name>
    <name evidence="5" type="synonym">ctc</name>
    <name evidence="9" type="ORF">DIW15_01045</name>
</gene>
<evidence type="ECO:0000256" key="2">
    <source>
        <dbReference type="ARBA" id="ARBA00022884"/>
    </source>
</evidence>
<dbReference type="EMBL" id="DQHO01000007">
    <property type="protein sequence ID" value="HCS93279.1"/>
    <property type="molecule type" value="Genomic_DNA"/>
</dbReference>
<dbReference type="GO" id="GO:0006412">
    <property type="term" value="P:translation"/>
    <property type="evidence" value="ECO:0007669"/>
    <property type="project" value="UniProtKB-UniRule"/>
</dbReference>
<dbReference type="InterPro" id="IPR020930">
    <property type="entry name" value="Ribosomal_uL5_bac-type"/>
</dbReference>
<dbReference type="RefSeq" id="WP_022797002.1">
    <property type="nucleotide sequence ID" value="NZ_JBQDSL010000010.1"/>
</dbReference>
<evidence type="ECO:0000256" key="1">
    <source>
        <dbReference type="ARBA" id="ARBA00022730"/>
    </source>
</evidence>
<comment type="function">
    <text evidence="5">This is one of the proteins that binds to the 5S RNA in the ribosome where it forms part of the central protuberance.</text>
</comment>
<dbReference type="InterPro" id="IPR001021">
    <property type="entry name" value="Ribosomal_bL25_long"/>
</dbReference>
<evidence type="ECO:0000313" key="9">
    <source>
        <dbReference type="EMBL" id="HCS93279.1"/>
    </source>
</evidence>
<comment type="subunit">
    <text evidence="5">Part of the 50S ribosomal subunit; part of the 5S rRNA/L5/L18/L25 subcomplex. Contacts the 5S rRNA. Binds to the 5S rRNA independently of L5 and L18.</text>
</comment>
<dbReference type="PANTHER" id="PTHR33284">
    <property type="entry name" value="RIBOSOMAL PROTEIN L25/GLN-TRNA SYNTHETASE, ANTI-CODON-BINDING DOMAIN-CONTAINING PROTEIN"/>
    <property type="match status" value="1"/>
</dbReference>
<dbReference type="InterPro" id="IPR020056">
    <property type="entry name" value="Rbsml_bL25/Gln-tRNA_synth_N"/>
</dbReference>
<dbReference type="Pfam" id="PF14693">
    <property type="entry name" value="Ribosomal_TL5_C"/>
    <property type="match status" value="1"/>
</dbReference>
<dbReference type="Proteomes" id="UP000262195">
    <property type="component" value="Unassembled WGS sequence"/>
</dbReference>
<dbReference type="InterPro" id="IPR029751">
    <property type="entry name" value="Ribosomal_L25_dom"/>
</dbReference>